<dbReference type="SUPFAM" id="SSF52343">
    <property type="entry name" value="Ferredoxin reductase-like, C-terminal NADP-linked domain"/>
    <property type="match status" value="1"/>
</dbReference>
<name>A0A7C9P5L0_9PROT</name>
<proteinExistence type="predicted"/>
<comment type="cofactor">
    <cofactor evidence="1">
        <name>FAD</name>
        <dbReference type="ChEBI" id="CHEBI:57692"/>
    </cofactor>
</comment>
<dbReference type="GO" id="GO:0051537">
    <property type="term" value="F:2 iron, 2 sulfur cluster binding"/>
    <property type="evidence" value="ECO:0007669"/>
    <property type="project" value="UniProtKB-KW"/>
</dbReference>
<evidence type="ECO:0000259" key="5">
    <source>
        <dbReference type="PROSITE" id="PS51384"/>
    </source>
</evidence>
<dbReference type="EMBL" id="JAAFGW010000132">
    <property type="protein sequence ID" value="NDP48569.1"/>
    <property type="molecule type" value="Genomic_DNA"/>
</dbReference>
<dbReference type="InterPro" id="IPR006058">
    <property type="entry name" value="2Fe2S_fd_BS"/>
</dbReference>
<dbReference type="Proteomes" id="UP000483432">
    <property type="component" value="Unassembled WGS sequence"/>
</dbReference>
<dbReference type="InterPro" id="IPR017938">
    <property type="entry name" value="Riboflavin_synthase-like_b-brl"/>
</dbReference>
<dbReference type="Gene3D" id="3.10.20.30">
    <property type="match status" value="1"/>
</dbReference>
<dbReference type="PRINTS" id="PR00410">
    <property type="entry name" value="PHEHYDRXLASE"/>
</dbReference>
<dbReference type="InterPro" id="IPR001041">
    <property type="entry name" value="2Fe-2S_ferredoxin-type"/>
</dbReference>
<dbReference type="InterPro" id="IPR001433">
    <property type="entry name" value="OxRdtase_FAD/NAD-bd"/>
</dbReference>
<dbReference type="Gene3D" id="3.40.50.80">
    <property type="entry name" value="Nucleotide-binding domain of ferredoxin-NADP reductase (FNR) module"/>
    <property type="match status" value="1"/>
</dbReference>
<reference evidence="6 7" key="1">
    <citation type="submission" date="2019-09" db="EMBL/GenBank/DDBJ databases">
        <title>H2 Metabolism Revealed by Metagenomic Analysis in Subglacial Sediment of East Antarctica.</title>
        <authorList>
            <person name="Yang Z."/>
            <person name="Zhang Y."/>
            <person name="Lv Y."/>
            <person name="Yan W."/>
            <person name="Xiao X."/>
            <person name="Sun B."/>
            <person name="Ma H."/>
        </authorList>
    </citation>
    <scope>NUCLEOTIDE SEQUENCE [LARGE SCALE GENOMIC DNA]</scope>
    <source>
        <strain evidence="6">Bin2_2</strain>
    </source>
</reference>
<dbReference type="Gene3D" id="2.40.30.10">
    <property type="entry name" value="Translation factors"/>
    <property type="match status" value="1"/>
</dbReference>
<dbReference type="PROSITE" id="PS51085">
    <property type="entry name" value="2FE2S_FER_2"/>
    <property type="match status" value="1"/>
</dbReference>
<dbReference type="CDD" id="cd00207">
    <property type="entry name" value="fer2"/>
    <property type="match status" value="1"/>
</dbReference>
<dbReference type="Pfam" id="PF00175">
    <property type="entry name" value="NAD_binding_1"/>
    <property type="match status" value="1"/>
</dbReference>
<dbReference type="InterPro" id="IPR050415">
    <property type="entry name" value="MRET"/>
</dbReference>
<sequence length="343" mass="38234">MPYQVSIQPSGHQFSVNEDETILEAALREGFSLPYGCRNGACGSCKGRVLSGQLDYGKHSPTALKEEEKAQGRALFCRAKPLSDLTIEAKEIGAAKDIVTKVLPCRVEKLEKRADDVMVVKIKLPAAERLQFLAGQYIDFQLKDGKARSYSLANPPHDDALLELHIRHVPGGLFSDQVFSTLKERDILRLKGPLGSFFIREDSDKPMIFIAGGTGFAPIKAMLEHAFSEHTDRELILYWGVRSLKDLYMAELPQQWLAERPNFSFIPVLSNPEPVDQWQGRTGFVHDAVLADFDDLSGFQVYACGAPIMVDSAREAFTQTRDLPEEEFFADSFVYAADTDLPS</sequence>
<dbReference type="PROSITE" id="PS00197">
    <property type="entry name" value="2FE2S_FER_1"/>
    <property type="match status" value="1"/>
</dbReference>
<keyword evidence="2" id="KW-0479">Metal-binding</keyword>
<protein>
    <submittedName>
        <fullName evidence="6">CDP-6-deoxy-delta-3,4-glucoseen reductase</fullName>
    </submittedName>
</protein>
<evidence type="ECO:0000256" key="1">
    <source>
        <dbReference type="ARBA" id="ARBA00001974"/>
    </source>
</evidence>
<dbReference type="CDD" id="cd06189">
    <property type="entry name" value="flavin_oxioreductase"/>
    <property type="match status" value="1"/>
</dbReference>
<dbReference type="InterPro" id="IPR039261">
    <property type="entry name" value="FNR_nucleotide-bd"/>
</dbReference>
<dbReference type="SUPFAM" id="SSF63380">
    <property type="entry name" value="Riboflavin synthase domain-like"/>
    <property type="match status" value="1"/>
</dbReference>
<dbReference type="Pfam" id="PF00970">
    <property type="entry name" value="FAD_binding_6"/>
    <property type="match status" value="1"/>
</dbReference>
<feature type="domain" description="2Fe-2S ferredoxin-type" evidence="4">
    <location>
        <begin position="3"/>
        <end position="93"/>
    </location>
</feature>
<feature type="domain" description="FAD-binding FR-type" evidence="5">
    <location>
        <begin position="100"/>
        <end position="200"/>
    </location>
</feature>
<dbReference type="InterPro" id="IPR008333">
    <property type="entry name" value="Cbr1-like_FAD-bd_dom"/>
</dbReference>
<dbReference type="InterPro" id="IPR036010">
    <property type="entry name" value="2Fe-2S_ferredoxin-like_sf"/>
</dbReference>
<dbReference type="GO" id="GO:0016491">
    <property type="term" value="F:oxidoreductase activity"/>
    <property type="evidence" value="ECO:0007669"/>
    <property type="project" value="InterPro"/>
</dbReference>
<comment type="cofactor">
    <cofactor evidence="3">
        <name>[2Fe-2S] cluster</name>
        <dbReference type="ChEBI" id="CHEBI:190135"/>
    </cofactor>
</comment>
<dbReference type="InterPro" id="IPR017927">
    <property type="entry name" value="FAD-bd_FR_type"/>
</dbReference>
<gene>
    <name evidence="6" type="ORF">GZ085_09320</name>
</gene>
<dbReference type="Pfam" id="PF00111">
    <property type="entry name" value="Fer2"/>
    <property type="match status" value="1"/>
</dbReference>
<keyword evidence="2" id="KW-0411">Iron-sulfur</keyword>
<comment type="caution">
    <text evidence="6">The sequence shown here is derived from an EMBL/GenBank/DDBJ whole genome shotgun (WGS) entry which is preliminary data.</text>
</comment>
<dbReference type="InterPro" id="IPR012675">
    <property type="entry name" value="Beta-grasp_dom_sf"/>
</dbReference>
<dbReference type="PANTHER" id="PTHR47354">
    <property type="entry name" value="NADH OXIDOREDUCTASE HCR"/>
    <property type="match status" value="1"/>
</dbReference>
<dbReference type="PANTHER" id="PTHR47354:SF5">
    <property type="entry name" value="PROTEIN RFBI"/>
    <property type="match status" value="1"/>
</dbReference>
<keyword evidence="2" id="KW-0001">2Fe-2S</keyword>
<dbReference type="AlphaFoldDB" id="A0A7C9P5L0"/>
<organism evidence="6 7">
    <name type="scientific">Sulfuriferula multivorans</name>
    <dbReference type="NCBI Taxonomy" id="1559896"/>
    <lineage>
        <taxon>Bacteria</taxon>
        <taxon>Pseudomonadati</taxon>
        <taxon>Pseudomonadota</taxon>
        <taxon>Betaproteobacteria</taxon>
        <taxon>Nitrosomonadales</taxon>
        <taxon>Sulfuricellaceae</taxon>
        <taxon>Sulfuriferula</taxon>
    </lineage>
</organism>
<evidence type="ECO:0000259" key="4">
    <source>
        <dbReference type="PROSITE" id="PS51085"/>
    </source>
</evidence>
<keyword evidence="2" id="KW-0408">Iron</keyword>
<dbReference type="SUPFAM" id="SSF54292">
    <property type="entry name" value="2Fe-2S ferredoxin-like"/>
    <property type="match status" value="1"/>
</dbReference>
<evidence type="ECO:0000256" key="2">
    <source>
        <dbReference type="ARBA" id="ARBA00022714"/>
    </source>
</evidence>
<dbReference type="InterPro" id="IPR001709">
    <property type="entry name" value="Flavoprot_Pyr_Nucl_cyt_Rdtase"/>
</dbReference>
<dbReference type="PRINTS" id="PR00371">
    <property type="entry name" value="FPNCR"/>
</dbReference>
<evidence type="ECO:0000313" key="6">
    <source>
        <dbReference type="EMBL" id="NDP48569.1"/>
    </source>
</evidence>
<evidence type="ECO:0000313" key="7">
    <source>
        <dbReference type="Proteomes" id="UP000483432"/>
    </source>
</evidence>
<accession>A0A7C9P5L0</accession>
<dbReference type="PROSITE" id="PS51384">
    <property type="entry name" value="FAD_FR"/>
    <property type="match status" value="1"/>
</dbReference>
<evidence type="ECO:0000256" key="3">
    <source>
        <dbReference type="ARBA" id="ARBA00034078"/>
    </source>
</evidence>